<dbReference type="EMBL" id="CP054491">
    <property type="protein sequence ID" value="QKQ24839.1"/>
    <property type="molecule type" value="Genomic_DNA"/>
</dbReference>
<dbReference type="GO" id="GO:0005524">
    <property type="term" value="F:ATP binding"/>
    <property type="evidence" value="ECO:0007669"/>
    <property type="project" value="UniProtKB-KW"/>
</dbReference>
<dbReference type="InterPro" id="IPR027417">
    <property type="entry name" value="P-loop_NTPase"/>
</dbReference>
<keyword evidence="2" id="KW-0067">ATP-binding</keyword>
<proteinExistence type="predicted"/>
<name>A0A6N0HQZ9_9GAMM</name>
<keyword evidence="5" id="KW-1185">Reference proteome</keyword>
<reference evidence="4 5" key="1">
    <citation type="submission" date="2020-05" db="EMBL/GenBank/DDBJ databases">
        <title>Horizontal transmission and recombination maintain forever young bacterial symbiont genomes.</title>
        <authorList>
            <person name="Russell S.L."/>
            <person name="Pepper-Tunick E."/>
            <person name="Svedberg J."/>
            <person name="Byrne A."/>
            <person name="Ruelas Castillo J."/>
            <person name="Vollmers C."/>
            <person name="Beinart R.A."/>
            <person name="Corbett-Detig R."/>
        </authorList>
    </citation>
    <scope>NUCLEOTIDE SEQUENCE [LARGE SCALE GENOMIC DNA]</scope>
    <source>
        <strain evidence="4">Santa_Monica_outfall</strain>
    </source>
</reference>
<dbReference type="PANTHER" id="PTHR32071">
    <property type="entry name" value="TRANSCRIPTIONAL REGULATORY PROTEIN"/>
    <property type="match status" value="1"/>
</dbReference>
<organism evidence="4 5">
    <name type="scientific">Candidatus Reidiella endopervernicosa</name>
    <dbReference type="NCBI Taxonomy" id="2738883"/>
    <lineage>
        <taxon>Bacteria</taxon>
        <taxon>Pseudomonadati</taxon>
        <taxon>Pseudomonadota</taxon>
        <taxon>Gammaproteobacteria</taxon>
        <taxon>Candidatus Reidiella</taxon>
    </lineage>
</organism>
<gene>
    <name evidence="4" type="ORF">HUE57_14490</name>
</gene>
<evidence type="ECO:0000256" key="1">
    <source>
        <dbReference type="ARBA" id="ARBA00022741"/>
    </source>
</evidence>
<dbReference type="Gene3D" id="1.10.8.60">
    <property type="match status" value="1"/>
</dbReference>
<dbReference type="SUPFAM" id="SSF52540">
    <property type="entry name" value="P-loop containing nucleoside triphosphate hydrolases"/>
    <property type="match status" value="1"/>
</dbReference>
<accession>A0A6N0HQZ9</accession>
<evidence type="ECO:0000313" key="5">
    <source>
        <dbReference type="Proteomes" id="UP000509658"/>
    </source>
</evidence>
<feature type="domain" description="Sigma-54 factor interaction" evidence="3">
    <location>
        <begin position="1"/>
        <end position="83"/>
    </location>
</feature>
<dbReference type="KEGG" id="rev:HUE57_14490"/>
<dbReference type="AlphaFoldDB" id="A0A6N0HQZ9"/>
<dbReference type="Proteomes" id="UP000509658">
    <property type="component" value="Chromosome"/>
</dbReference>
<sequence>MDVTVVAATNRNLNRLMEAEEFRQDLFFRLSSHQIKIPPLRERRDDIPALTEHFLDEAGQAMAQQPLKPPVELLSFLRSTTSPAIFVSCVR</sequence>
<evidence type="ECO:0000259" key="3">
    <source>
        <dbReference type="PROSITE" id="PS50045"/>
    </source>
</evidence>
<dbReference type="PROSITE" id="PS50045">
    <property type="entry name" value="SIGMA54_INTERACT_4"/>
    <property type="match status" value="1"/>
</dbReference>
<dbReference type="Gene3D" id="3.40.50.300">
    <property type="entry name" value="P-loop containing nucleotide triphosphate hydrolases"/>
    <property type="match status" value="1"/>
</dbReference>
<dbReference type="GO" id="GO:0006355">
    <property type="term" value="P:regulation of DNA-templated transcription"/>
    <property type="evidence" value="ECO:0007669"/>
    <property type="project" value="InterPro"/>
</dbReference>
<evidence type="ECO:0000256" key="2">
    <source>
        <dbReference type="ARBA" id="ARBA00022840"/>
    </source>
</evidence>
<dbReference type="InterPro" id="IPR002078">
    <property type="entry name" value="Sigma_54_int"/>
</dbReference>
<dbReference type="Pfam" id="PF00158">
    <property type="entry name" value="Sigma54_activat"/>
    <property type="match status" value="1"/>
</dbReference>
<evidence type="ECO:0000313" key="4">
    <source>
        <dbReference type="EMBL" id="QKQ24839.1"/>
    </source>
</evidence>
<protein>
    <submittedName>
        <fullName evidence="4">Sigma 54-interacting transcriptional regulator</fullName>
    </submittedName>
</protein>
<dbReference type="PANTHER" id="PTHR32071:SF13">
    <property type="entry name" value="RESPONSE REGULATOR HSFA"/>
    <property type="match status" value="1"/>
</dbReference>
<keyword evidence="1" id="KW-0547">Nucleotide-binding</keyword>